<dbReference type="Proteomes" id="UP001464891">
    <property type="component" value="Unassembled WGS sequence"/>
</dbReference>
<evidence type="ECO:0000256" key="1">
    <source>
        <dbReference type="SAM" id="MobiDB-lite"/>
    </source>
</evidence>
<evidence type="ECO:0000313" key="2">
    <source>
        <dbReference type="EMBL" id="MEP0820431.1"/>
    </source>
</evidence>
<sequence length="247" mass="29073">MNDSKELFEYWHDRVRLRNQKLMEAPGHLKTPELRHECTNYDELRQGREVQLLGEPERSKVIAIIKYECTAQALQYRAGCLRDRANKLEDACNELDREKSRLLKFVKALQEKLFGKDKELEQLKARIARLEAENETLRMEVEKAEAYAELQVEFEKLQKQYAVIEKRRKELAKNNQSLGGRVAGVQRVRQARDTAQALVKEQKQQITTLIKENQQLRKGNEKLQAELEKLQKRNDLGRTENQDNETR</sequence>
<gene>
    <name evidence="2" type="ORF">NC998_25360</name>
</gene>
<feature type="region of interest" description="Disordered" evidence="1">
    <location>
        <begin position="215"/>
        <end position="247"/>
    </location>
</feature>
<organism evidence="2 3">
    <name type="scientific">Trichocoleus desertorum GB2-A4</name>
    <dbReference type="NCBI Taxonomy" id="2933944"/>
    <lineage>
        <taxon>Bacteria</taxon>
        <taxon>Bacillati</taxon>
        <taxon>Cyanobacteriota</taxon>
        <taxon>Cyanophyceae</taxon>
        <taxon>Leptolyngbyales</taxon>
        <taxon>Trichocoleusaceae</taxon>
        <taxon>Trichocoleus</taxon>
    </lineage>
</organism>
<comment type="caution">
    <text evidence="2">The sequence shown here is derived from an EMBL/GenBank/DDBJ whole genome shotgun (WGS) entry which is preliminary data.</text>
</comment>
<name>A0ABV0JHE3_9CYAN</name>
<evidence type="ECO:0000313" key="3">
    <source>
        <dbReference type="Proteomes" id="UP001464891"/>
    </source>
</evidence>
<protein>
    <submittedName>
        <fullName evidence="2">Uncharacterized protein</fullName>
    </submittedName>
</protein>
<accession>A0ABV0JHE3</accession>
<dbReference type="EMBL" id="JAMPKM010000029">
    <property type="protein sequence ID" value="MEP0820431.1"/>
    <property type="molecule type" value="Genomic_DNA"/>
</dbReference>
<reference evidence="2 3" key="1">
    <citation type="submission" date="2022-04" db="EMBL/GenBank/DDBJ databases">
        <title>Positive selection, recombination, and allopatry shape intraspecific diversity of widespread and dominant cyanobacteria.</title>
        <authorList>
            <person name="Wei J."/>
            <person name="Shu W."/>
            <person name="Hu C."/>
        </authorList>
    </citation>
    <scope>NUCLEOTIDE SEQUENCE [LARGE SCALE GENOMIC DNA]</scope>
    <source>
        <strain evidence="2 3">GB2-A4</strain>
    </source>
</reference>
<dbReference type="RefSeq" id="WP_190435205.1">
    <property type="nucleotide sequence ID" value="NZ_JAMPKM010000029.1"/>
</dbReference>
<proteinExistence type="predicted"/>
<keyword evidence="3" id="KW-1185">Reference proteome</keyword>